<keyword evidence="6" id="KW-1133">Transmembrane helix</keyword>
<comment type="subcellular location">
    <subcellularLocation>
        <location evidence="1">Cell membrane</location>
        <topology evidence="1">Multi-pass membrane protein</topology>
    </subcellularLocation>
</comment>
<accession>A0ABW1MVN4</accession>
<dbReference type="InterPro" id="IPR003594">
    <property type="entry name" value="HATPase_dom"/>
</dbReference>
<dbReference type="EMBL" id="JBHSPX010000015">
    <property type="protein sequence ID" value="MFC6067900.1"/>
    <property type="molecule type" value="Genomic_DNA"/>
</dbReference>
<dbReference type="SMART" id="SM00387">
    <property type="entry name" value="HATPase_c"/>
    <property type="match status" value="1"/>
</dbReference>
<dbReference type="InterPro" id="IPR050482">
    <property type="entry name" value="Sensor_HK_TwoCompSys"/>
</dbReference>
<dbReference type="SUPFAM" id="SSF55874">
    <property type="entry name" value="ATPase domain of HSP90 chaperone/DNA topoisomerase II/histidine kinase"/>
    <property type="match status" value="1"/>
</dbReference>
<keyword evidence="7" id="KW-0902">Two-component regulatory system</keyword>
<dbReference type="GO" id="GO:0016301">
    <property type="term" value="F:kinase activity"/>
    <property type="evidence" value="ECO:0007669"/>
    <property type="project" value="UniProtKB-KW"/>
</dbReference>
<dbReference type="PANTHER" id="PTHR24421">
    <property type="entry name" value="NITRATE/NITRITE SENSOR PROTEIN NARX-RELATED"/>
    <property type="match status" value="1"/>
</dbReference>
<keyword evidence="2" id="KW-1003">Cell membrane</keyword>
<dbReference type="Pfam" id="PF02518">
    <property type="entry name" value="HATPase_c"/>
    <property type="match status" value="1"/>
</dbReference>
<dbReference type="InterPro" id="IPR036890">
    <property type="entry name" value="HATPase_C_sf"/>
</dbReference>
<organism evidence="10 11">
    <name type="scientific">Streptomyces ochraceiscleroticus</name>
    <dbReference type="NCBI Taxonomy" id="47761"/>
    <lineage>
        <taxon>Bacteria</taxon>
        <taxon>Bacillati</taxon>
        <taxon>Actinomycetota</taxon>
        <taxon>Actinomycetes</taxon>
        <taxon>Kitasatosporales</taxon>
        <taxon>Streptomycetaceae</taxon>
        <taxon>Streptomyces</taxon>
    </lineage>
</organism>
<gene>
    <name evidence="10" type="ORF">ACFP4F_35875</name>
</gene>
<dbReference type="Gene3D" id="3.30.565.10">
    <property type="entry name" value="Histidine kinase-like ATPase, C-terminal domain"/>
    <property type="match status" value="1"/>
</dbReference>
<dbReference type="RefSeq" id="WP_051861348.1">
    <property type="nucleotide sequence ID" value="NZ_JBHSPX010000015.1"/>
</dbReference>
<evidence type="ECO:0000256" key="1">
    <source>
        <dbReference type="ARBA" id="ARBA00004651"/>
    </source>
</evidence>
<evidence type="ECO:0000259" key="9">
    <source>
        <dbReference type="SMART" id="SM00387"/>
    </source>
</evidence>
<evidence type="ECO:0000256" key="8">
    <source>
        <dbReference type="ARBA" id="ARBA00023136"/>
    </source>
</evidence>
<keyword evidence="8" id="KW-0472">Membrane</keyword>
<evidence type="ECO:0000313" key="10">
    <source>
        <dbReference type="EMBL" id="MFC6067900.1"/>
    </source>
</evidence>
<keyword evidence="5 10" id="KW-0418">Kinase</keyword>
<keyword evidence="4" id="KW-0812">Transmembrane</keyword>
<evidence type="ECO:0000256" key="6">
    <source>
        <dbReference type="ARBA" id="ARBA00022989"/>
    </source>
</evidence>
<protein>
    <submittedName>
        <fullName evidence="10">Sensor histidine kinase</fullName>
    </submittedName>
</protein>
<dbReference type="PANTHER" id="PTHR24421:SF37">
    <property type="entry name" value="SENSOR HISTIDINE KINASE NARS"/>
    <property type="match status" value="1"/>
</dbReference>
<evidence type="ECO:0000256" key="7">
    <source>
        <dbReference type="ARBA" id="ARBA00023012"/>
    </source>
</evidence>
<sequence length="364" mass="38732">MTAASTLLADVFTHALTEGLSRASAPRVRPVAAVPDDVGAVRDDIGAPRRAPRRGGPAPDPVDAALHRFTGLLGSRSAQLPGGQPDEEEARYLRELARHALGRTASRAAAPAVTGRPAPDQLLAAAMLLTECLLLQGLDAGAVLPLLCAVRETFAAAAGPHPRAVDAWQGRRTLARDVHDRVATPLAAALDRLGAEAGTVRASEQLTAARDLLAQAAESSRGIVAGLHERTPVPRLRESLEEFLRGLPEGPEVRWHQSGDETTLPELFRRELLLVLREAVLNARTHAGAETVSVTVRTTRRWAHAQVCDDGRGFDVAHTLSARPAYGLRAMSERIESVGGRLAVTSRAGDGTRVDVHLPRYQAG</sequence>
<evidence type="ECO:0000313" key="11">
    <source>
        <dbReference type="Proteomes" id="UP001596139"/>
    </source>
</evidence>
<evidence type="ECO:0000256" key="2">
    <source>
        <dbReference type="ARBA" id="ARBA00022475"/>
    </source>
</evidence>
<comment type="caution">
    <text evidence="10">The sequence shown here is derived from an EMBL/GenBank/DDBJ whole genome shotgun (WGS) entry which is preliminary data.</text>
</comment>
<dbReference type="Proteomes" id="UP001596139">
    <property type="component" value="Unassembled WGS sequence"/>
</dbReference>
<feature type="domain" description="Histidine kinase/HSP90-like ATPase" evidence="9">
    <location>
        <begin position="267"/>
        <end position="362"/>
    </location>
</feature>
<evidence type="ECO:0000256" key="3">
    <source>
        <dbReference type="ARBA" id="ARBA00022679"/>
    </source>
</evidence>
<proteinExistence type="predicted"/>
<keyword evidence="3" id="KW-0808">Transferase</keyword>
<evidence type="ECO:0000256" key="5">
    <source>
        <dbReference type="ARBA" id="ARBA00022777"/>
    </source>
</evidence>
<name>A0ABW1MVN4_9ACTN</name>
<evidence type="ECO:0000256" key="4">
    <source>
        <dbReference type="ARBA" id="ARBA00022692"/>
    </source>
</evidence>
<dbReference type="CDD" id="cd16917">
    <property type="entry name" value="HATPase_UhpB-NarQ-NarX-like"/>
    <property type="match status" value="1"/>
</dbReference>
<keyword evidence="11" id="KW-1185">Reference proteome</keyword>
<reference evidence="11" key="1">
    <citation type="journal article" date="2019" name="Int. J. Syst. Evol. Microbiol.">
        <title>The Global Catalogue of Microorganisms (GCM) 10K type strain sequencing project: providing services to taxonomists for standard genome sequencing and annotation.</title>
        <authorList>
            <consortium name="The Broad Institute Genomics Platform"/>
            <consortium name="The Broad Institute Genome Sequencing Center for Infectious Disease"/>
            <person name="Wu L."/>
            <person name="Ma J."/>
        </authorList>
    </citation>
    <scope>NUCLEOTIDE SEQUENCE [LARGE SCALE GENOMIC DNA]</scope>
    <source>
        <strain evidence="11">CGMCC 1.15180</strain>
    </source>
</reference>